<feature type="DNA-binding region" description="OmpR/PhoB-type" evidence="7">
    <location>
        <begin position="126"/>
        <end position="225"/>
    </location>
</feature>
<dbReference type="PANTHER" id="PTHR48111">
    <property type="entry name" value="REGULATOR OF RPOS"/>
    <property type="match status" value="1"/>
</dbReference>
<evidence type="ECO:0000259" key="8">
    <source>
        <dbReference type="PROSITE" id="PS50110"/>
    </source>
</evidence>
<protein>
    <submittedName>
        <fullName evidence="10">DNA-binding response regulator</fullName>
    </submittedName>
</protein>
<dbReference type="Proteomes" id="UP000245938">
    <property type="component" value="Unassembled WGS sequence"/>
</dbReference>
<sequence>MTAKIMIIEDDVDIIEVLQLYMEKEGYTVQVASTIEEGWAKISLFVPDVLLLDVNLPDGNGFELADRYRNISNGSLIFITGLNSEGHRLEGFDVGAGDYITKPFIPREVLARVKVNLRRNAGIEQKNFEQFGDLTVYYEQKEIFKQGELIPLFIKEKKLLFYLLENKGQILSLEQIIDHVWGVNGVEDTKIVSVNISTLRRKLENNPSKPQYIHTCRGYGYQFSCQ</sequence>
<keyword evidence="4 7" id="KW-0238">DNA-binding</keyword>
<dbReference type="GO" id="GO:0000156">
    <property type="term" value="F:phosphorelay response regulator activity"/>
    <property type="evidence" value="ECO:0007669"/>
    <property type="project" value="TreeGrafter"/>
</dbReference>
<evidence type="ECO:0000313" key="11">
    <source>
        <dbReference type="Proteomes" id="UP000245938"/>
    </source>
</evidence>
<dbReference type="OrthoDB" id="9790442at2"/>
<keyword evidence="3" id="KW-0805">Transcription regulation</keyword>
<evidence type="ECO:0000256" key="1">
    <source>
        <dbReference type="ARBA" id="ARBA00022553"/>
    </source>
</evidence>
<feature type="domain" description="Response regulatory" evidence="8">
    <location>
        <begin position="4"/>
        <end position="117"/>
    </location>
</feature>
<dbReference type="InterPro" id="IPR001867">
    <property type="entry name" value="OmpR/PhoB-type_DNA-bd"/>
</dbReference>
<dbReference type="SUPFAM" id="SSF52172">
    <property type="entry name" value="CheY-like"/>
    <property type="match status" value="1"/>
</dbReference>
<evidence type="ECO:0000256" key="3">
    <source>
        <dbReference type="ARBA" id="ARBA00023015"/>
    </source>
</evidence>
<feature type="domain" description="OmpR/PhoB-type" evidence="9">
    <location>
        <begin position="126"/>
        <end position="225"/>
    </location>
</feature>
<keyword evidence="2" id="KW-0902">Two-component regulatory system</keyword>
<dbReference type="GO" id="GO:0000976">
    <property type="term" value="F:transcription cis-regulatory region binding"/>
    <property type="evidence" value="ECO:0007669"/>
    <property type="project" value="TreeGrafter"/>
</dbReference>
<evidence type="ECO:0000256" key="6">
    <source>
        <dbReference type="PROSITE-ProRule" id="PRU00169"/>
    </source>
</evidence>
<accession>A0A2U3AJ16</accession>
<dbReference type="PROSITE" id="PS51755">
    <property type="entry name" value="OMPR_PHOB"/>
    <property type="match status" value="1"/>
</dbReference>
<dbReference type="GO" id="GO:0005829">
    <property type="term" value="C:cytosol"/>
    <property type="evidence" value="ECO:0007669"/>
    <property type="project" value="TreeGrafter"/>
</dbReference>
<dbReference type="InterPro" id="IPR036388">
    <property type="entry name" value="WH-like_DNA-bd_sf"/>
</dbReference>
<organism evidence="10 11">
    <name type="scientific">Kurthia sibirica</name>
    <dbReference type="NCBI Taxonomy" id="202750"/>
    <lineage>
        <taxon>Bacteria</taxon>
        <taxon>Bacillati</taxon>
        <taxon>Bacillota</taxon>
        <taxon>Bacilli</taxon>
        <taxon>Bacillales</taxon>
        <taxon>Caryophanaceae</taxon>
        <taxon>Kurthia</taxon>
    </lineage>
</organism>
<feature type="modified residue" description="4-aspartylphosphate" evidence="6">
    <location>
        <position position="53"/>
    </location>
</feature>
<dbReference type="Gene3D" id="6.10.250.690">
    <property type="match status" value="1"/>
</dbReference>
<dbReference type="InterPro" id="IPR011006">
    <property type="entry name" value="CheY-like_superfamily"/>
</dbReference>
<dbReference type="SMART" id="SM00448">
    <property type="entry name" value="REC"/>
    <property type="match status" value="1"/>
</dbReference>
<evidence type="ECO:0000256" key="2">
    <source>
        <dbReference type="ARBA" id="ARBA00023012"/>
    </source>
</evidence>
<evidence type="ECO:0000256" key="5">
    <source>
        <dbReference type="ARBA" id="ARBA00023163"/>
    </source>
</evidence>
<proteinExistence type="predicted"/>
<dbReference type="GO" id="GO:0006355">
    <property type="term" value="P:regulation of DNA-templated transcription"/>
    <property type="evidence" value="ECO:0007669"/>
    <property type="project" value="InterPro"/>
</dbReference>
<dbReference type="Gene3D" id="3.40.50.2300">
    <property type="match status" value="1"/>
</dbReference>
<dbReference type="CDD" id="cd00383">
    <property type="entry name" value="trans_reg_C"/>
    <property type="match status" value="1"/>
</dbReference>
<evidence type="ECO:0000313" key="10">
    <source>
        <dbReference type="EMBL" id="PWI24528.1"/>
    </source>
</evidence>
<dbReference type="Pfam" id="PF00486">
    <property type="entry name" value="Trans_reg_C"/>
    <property type="match status" value="1"/>
</dbReference>
<dbReference type="InterPro" id="IPR001789">
    <property type="entry name" value="Sig_transdc_resp-reg_receiver"/>
</dbReference>
<dbReference type="Gene3D" id="1.10.10.10">
    <property type="entry name" value="Winged helix-like DNA-binding domain superfamily/Winged helix DNA-binding domain"/>
    <property type="match status" value="1"/>
</dbReference>
<gene>
    <name evidence="10" type="ORF">DEX24_13125</name>
</gene>
<dbReference type="AlphaFoldDB" id="A0A2U3AJ16"/>
<dbReference type="InterPro" id="IPR039420">
    <property type="entry name" value="WalR-like"/>
</dbReference>
<keyword evidence="1 6" id="KW-0597">Phosphoprotein</keyword>
<keyword evidence="11" id="KW-1185">Reference proteome</keyword>
<name>A0A2U3AJ16_9BACL</name>
<evidence type="ECO:0000256" key="4">
    <source>
        <dbReference type="ARBA" id="ARBA00023125"/>
    </source>
</evidence>
<dbReference type="EMBL" id="QFVR01000020">
    <property type="protein sequence ID" value="PWI24528.1"/>
    <property type="molecule type" value="Genomic_DNA"/>
</dbReference>
<dbReference type="CDD" id="cd17574">
    <property type="entry name" value="REC_OmpR"/>
    <property type="match status" value="1"/>
</dbReference>
<dbReference type="Pfam" id="PF00072">
    <property type="entry name" value="Response_reg"/>
    <property type="match status" value="1"/>
</dbReference>
<dbReference type="RefSeq" id="WP_109306869.1">
    <property type="nucleotide sequence ID" value="NZ_BJUF01000011.1"/>
</dbReference>
<dbReference type="SMART" id="SM00862">
    <property type="entry name" value="Trans_reg_C"/>
    <property type="match status" value="1"/>
</dbReference>
<dbReference type="PROSITE" id="PS50110">
    <property type="entry name" value="RESPONSE_REGULATORY"/>
    <property type="match status" value="1"/>
</dbReference>
<keyword evidence="5" id="KW-0804">Transcription</keyword>
<evidence type="ECO:0000256" key="7">
    <source>
        <dbReference type="PROSITE-ProRule" id="PRU01091"/>
    </source>
</evidence>
<reference evidence="10 11" key="1">
    <citation type="submission" date="2018-05" db="EMBL/GenBank/DDBJ databases">
        <title>Kurthia sibirica genome sequence.</title>
        <authorList>
            <person name="Maclea K.S."/>
            <person name="Goen A.E."/>
        </authorList>
    </citation>
    <scope>NUCLEOTIDE SEQUENCE [LARGE SCALE GENOMIC DNA]</scope>
    <source>
        <strain evidence="10 11">ATCC 49154</strain>
    </source>
</reference>
<dbReference type="GO" id="GO:0032993">
    <property type="term" value="C:protein-DNA complex"/>
    <property type="evidence" value="ECO:0007669"/>
    <property type="project" value="TreeGrafter"/>
</dbReference>
<comment type="caution">
    <text evidence="10">The sequence shown here is derived from an EMBL/GenBank/DDBJ whole genome shotgun (WGS) entry which is preliminary data.</text>
</comment>
<evidence type="ECO:0000259" key="9">
    <source>
        <dbReference type="PROSITE" id="PS51755"/>
    </source>
</evidence>
<dbReference type="PANTHER" id="PTHR48111:SF21">
    <property type="entry name" value="DNA-BINDING DUAL MASTER TRANSCRIPTIONAL REGULATOR RPAA"/>
    <property type="match status" value="1"/>
</dbReference>